<reference evidence="2" key="1">
    <citation type="submission" date="2020-07" db="EMBL/GenBank/DDBJ databases">
        <title>Clarias magur genome sequencing, assembly and annotation.</title>
        <authorList>
            <person name="Kushwaha B."/>
            <person name="Kumar R."/>
            <person name="Das P."/>
            <person name="Joshi C.G."/>
            <person name="Kumar D."/>
            <person name="Nagpure N.S."/>
            <person name="Pandey M."/>
            <person name="Agarwal S."/>
            <person name="Srivastava S."/>
            <person name="Singh M."/>
            <person name="Sahoo L."/>
            <person name="Jayasankar P."/>
            <person name="Meher P.K."/>
            <person name="Koringa P.G."/>
            <person name="Iquebal M.A."/>
            <person name="Das S.P."/>
            <person name="Bit A."/>
            <person name="Patnaik S."/>
            <person name="Patel N."/>
            <person name="Shah T.M."/>
            <person name="Hinsu A."/>
            <person name="Jena J.K."/>
        </authorList>
    </citation>
    <scope>NUCLEOTIDE SEQUENCE</scope>
    <source>
        <strain evidence="2">CIFAMagur01</strain>
        <tissue evidence="2">Testis</tissue>
    </source>
</reference>
<dbReference type="AlphaFoldDB" id="A0A8J4TV24"/>
<evidence type="ECO:0000259" key="1">
    <source>
        <dbReference type="Pfam" id="PF07679"/>
    </source>
</evidence>
<keyword evidence="3" id="KW-1185">Reference proteome</keyword>
<organism evidence="2 3">
    <name type="scientific">Clarias magur</name>
    <name type="common">Asian catfish</name>
    <name type="synonym">Macropteronotus magur</name>
    <dbReference type="NCBI Taxonomy" id="1594786"/>
    <lineage>
        <taxon>Eukaryota</taxon>
        <taxon>Metazoa</taxon>
        <taxon>Chordata</taxon>
        <taxon>Craniata</taxon>
        <taxon>Vertebrata</taxon>
        <taxon>Euteleostomi</taxon>
        <taxon>Actinopterygii</taxon>
        <taxon>Neopterygii</taxon>
        <taxon>Teleostei</taxon>
        <taxon>Ostariophysi</taxon>
        <taxon>Siluriformes</taxon>
        <taxon>Clariidae</taxon>
        <taxon>Clarias</taxon>
    </lineage>
</organism>
<accession>A0A8J4TV24</accession>
<dbReference type="InterPro" id="IPR036179">
    <property type="entry name" value="Ig-like_dom_sf"/>
</dbReference>
<proteinExistence type="predicted"/>
<dbReference type="Pfam" id="PF07679">
    <property type="entry name" value="I-set"/>
    <property type="match status" value="1"/>
</dbReference>
<comment type="caution">
    <text evidence="2">The sequence shown here is derived from an EMBL/GenBank/DDBJ whole genome shotgun (WGS) entry which is preliminary data.</text>
</comment>
<feature type="domain" description="Immunoglobulin I-set" evidence="1">
    <location>
        <begin position="22"/>
        <end position="64"/>
    </location>
</feature>
<dbReference type="InterPro" id="IPR013783">
    <property type="entry name" value="Ig-like_fold"/>
</dbReference>
<gene>
    <name evidence="2" type="primary">negr1</name>
    <name evidence="2" type="ORF">DAT39_022181</name>
</gene>
<evidence type="ECO:0000313" key="3">
    <source>
        <dbReference type="Proteomes" id="UP000727407"/>
    </source>
</evidence>
<dbReference type="Gene3D" id="2.60.40.10">
    <property type="entry name" value="Immunoglobulins"/>
    <property type="match status" value="1"/>
</dbReference>
<sequence length="71" mass="7578">MDLSVVLRHLYTSRGLSKGQAGIDIKNASSRSILTVSNITEDRYGNYTCVAVNKLGAANATVPLIREAALV</sequence>
<name>A0A8J4TV24_CLAMG</name>
<evidence type="ECO:0000313" key="2">
    <source>
        <dbReference type="EMBL" id="KAF5887671.1"/>
    </source>
</evidence>
<dbReference type="EMBL" id="QNUK01001082">
    <property type="protein sequence ID" value="KAF5887671.1"/>
    <property type="molecule type" value="Genomic_DNA"/>
</dbReference>
<dbReference type="InterPro" id="IPR013098">
    <property type="entry name" value="Ig_I-set"/>
</dbReference>
<protein>
    <submittedName>
        <fullName evidence="2">Neuronal growth regulator 1 isoform X2</fullName>
    </submittedName>
</protein>
<dbReference type="OrthoDB" id="6159398at2759"/>
<dbReference type="SUPFAM" id="SSF48726">
    <property type="entry name" value="Immunoglobulin"/>
    <property type="match status" value="1"/>
</dbReference>
<dbReference type="Proteomes" id="UP000727407">
    <property type="component" value="Unassembled WGS sequence"/>
</dbReference>